<dbReference type="PROSITE" id="PS50931">
    <property type="entry name" value="HTH_LYSR"/>
    <property type="match status" value="1"/>
</dbReference>
<evidence type="ECO:0000256" key="1">
    <source>
        <dbReference type="ARBA" id="ARBA00009437"/>
    </source>
</evidence>
<accession>A0ABU0M910</accession>
<evidence type="ECO:0000313" key="6">
    <source>
        <dbReference type="EMBL" id="MDQ0517451.1"/>
    </source>
</evidence>
<dbReference type="GO" id="GO:0003677">
    <property type="term" value="F:DNA binding"/>
    <property type="evidence" value="ECO:0007669"/>
    <property type="project" value="UniProtKB-KW"/>
</dbReference>
<dbReference type="PANTHER" id="PTHR30126">
    <property type="entry name" value="HTH-TYPE TRANSCRIPTIONAL REGULATOR"/>
    <property type="match status" value="1"/>
</dbReference>
<dbReference type="PRINTS" id="PR00039">
    <property type="entry name" value="HTHLYSR"/>
</dbReference>
<dbReference type="InterPro" id="IPR036390">
    <property type="entry name" value="WH_DNA-bd_sf"/>
</dbReference>
<dbReference type="PANTHER" id="PTHR30126:SF91">
    <property type="entry name" value="LYSR FAMILY TRANSCRIPTIONAL REGULATOR"/>
    <property type="match status" value="1"/>
</dbReference>
<evidence type="ECO:0000256" key="3">
    <source>
        <dbReference type="ARBA" id="ARBA00023125"/>
    </source>
</evidence>
<keyword evidence="2" id="KW-0805">Transcription regulation</keyword>
<dbReference type="CDD" id="cd05466">
    <property type="entry name" value="PBP2_LTTR_substrate"/>
    <property type="match status" value="1"/>
</dbReference>
<reference evidence="6 7" key="1">
    <citation type="submission" date="2023-07" db="EMBL/GenBank/DDBJ databases">
        <title>Genomic Encyclopedia of Type Strains, Phase IV (KMG-IV): sequencing the most valuable type-strain genomes for metagenomic binning, comparative biology and taxonomic classification.</title>
        <authorList>
            <person name="Goeker M."/>
        </authorList>
    </citation>
    <scope>NUCLEOTIDE SEQUENCE [LARGE SCALE GENOMIC DNA]</scope>
    <source>
        <strain evidence="6 7">B1-1</strain>
    </source>
</reference>
<evidence type="ECO:0000313" key="7">
    <source>
        <dbReference type="Proteomes" id="UP001223743"/>
    </source>
</evidence>
<evidence type="ECO:0000256" key="2">
    <source>
        <dbReference type="ARBA" id="ARBA00023015"/>
    </source>
</evidence>
<dbReference type="Proteomes" id="UP001223743">
    <property type="component" value="Unassembled WGS sequence"/>
</dbReference>
<dbReference type="SUPFAM" id="SSF46785">
    <property type="entry name" value="Winged helix' DNA-binding domain"/>
    <property type="match status" value="1"/>
</dbReference>
<keyword evidence="7" id="KW-1185">Reference proteome</keyword>
<evidence type="ECO:0000256" key="4">
    <source>
        <dbReference type="ARBA" id="ARBA00023163"/>
    </source>
</evidence>
<organism evidence="6 7">
    <name type="scientific">Kaistia geumhonensis</name>
    <dbReference type="NCBI Taxonomy" id="410839"/>
    <lineage>
        <taxon>Bacteria</taxon>
        <taxon>Pseudomonadati</taxon>
        <taxon>Pseudomonadota</taxon>
        <taxon>Alphaproteobacteria</taxon>
        <taxon>Hyphomicrobiales</taxon>
        <taxon>Kaistiaceae</taxon>
        <taxon>Kaistia</taxon>
    </lineage>
</organism>
<dbReference type="Gene3D" id="1.10.10.10">
    <property type="entry name" value="Winged helix-like DNA-binding domain superfamily/Winged helix DNA-binding domain"/>
    <property type="match status" value="1"/>
</dbReference>
<sequence length="299" mass="32050">MLDGFSLDQLRTFVAAADSGSFSAAGRQLGRAQSVVSQTIANLEGLIGVTLFDRGARYPVLTREGRALLEQARAVTGAMDQFKARARGLSGGLEPELSVVINVLFPTPVLTQAVAAFQMRFPDTPLRISVEGLGAVLELVLDGTCAFGIRGPIGGAHPDLSSEYLLQVGYQMVAAPDHPLAHYRGPIPTRTLGQYVQLVLSDRSKLTEDKDFRVFAPKTWRLYDLGAKHALLKAGLGWGGLPVEMIREDLDRGLLVPLEIADMTIASTITMSAIYRTDAPPGPAGRGLIEELVKASSQP</sequence>
<dbReference type="Gene3D" id="3.40.190.290">
    <property type="match status" value="1"/>
</dbReference>
<gene>
    <name evidence="6" type="ORF">QO015_003064</name>
</gene>
<feature type="domain" description="HTH lysR-type" evidence="5">
    <location>
        <begin position="5"/>
        <end position="62"/>
    </location>
</feature>
<dbReference type="InterPro" id="IPR036388">
    <property type="entry name" value="WH-like_DNA-bd_sf"/>
</dbReference>
<dbReference type="RefSeq" id="WP_266283230.1">
    <property type="nucleotide sequence ID" value="NZ_JAPKNF010000002.1"/>
</dbReference>
<dbReference type="Pfam" id="PF03466">
    <property type="entry name" value="LysR_substrate"/>
    <property type="match status" value="1"/>
</dbReference>
<dbReference type="InterPro" id="IPR000847">
    <property type="entry name" value="LysR_HTH_N"/>
</dbReference>
<dbReference type="EMBL" id="JAUSWJ010000001">
    <property type="protein sequence ID" value="MDQ0517451.1"/>
    <property type="molecule type" value="Genomic_DNA"/>
</dbReference>
<keyword evidence="3 6" id="KW-0238">DNA-binding</keyword>
<name>A0ABU0M910_9HYPH</name>
<dbReference type="InterPro" id="IPR005119">
    <property type="entry name" value="LysR_subst-bd"/>
</dbReference>
<comment type="caution">
    <text evidence="6">The sequence shown here is derived from an EMBL/GenBank/DDBJ whole genome shotgun (WGS) entry which is preliminary data.</text>
</comment>
<evidence type="ECO:0000259" key="5">
    <source>
        <dbReference type="PROSITE" id="PS50931"/>
    </source>
</evidence>
<keyword evidence="4" id="KW-0804">Transcription</keyword>
<dbReference type="Pfam" id="PF00126">
    <property type="entry name" value="HTH_1"/>
    <property type="match status" value="1"/>
</dbReference>
<proteinExistence type="inferred from homology"/>
<protein>
    <submittedName>
        <fullName evidence="6">DNA-binding transcriptional LysR family regulator</fullName>
    </submittedName>
</protein>
<comment type="similarity">
    <text evidence="1">Belongs to the LysR transcriptional regulatory family.</text>
</comment>
<dbReference type="SUPFAM" id="SSF53850">
    <property type="entry name" value="Periplasmic binding protein-like II"/>
    <property type="match status" value="1"/>
</dbReference>